<dbReference type="RefSeq" id="WP_146136615.1">
    <property type="nucleotide sequence ID" value="NZ_PVTD01000001.1"/>
</dbReference>
<evidence type="ECO:0000313" key="3">
    <source>
        <dbReference type="EMBL" id="PRY26133.1"/>
    </source>
</evidence>
<protein>
    <submittedName>
        <fullName evidence="3">Putative secreted protein with PEP-CTERM sorting signal</fullName>
    </submittedName>
</protein>
<reference evidence="3 4" key="1">
    <citation type="submission" date="2018-03" db="EMBL/GenBank/DDBJ databases">
        <title>Genomic Encyclopedia of Archaeal and Bacterial Type Strains, Phase II (KMG-II): from individual species to whole genera.</title>
        <authorList>
            <person name="Goeker M."/>
        </authorList>
    </citation>
    <scope>NUCLEOTIDE SEQUENCE [LARGE SCALE GENOMIC DNA]</scope>
    <source>
        <strain evidence="3 4">DSM 29328</strain>
    </source>
</reference>
<keyword evidence="4" id="KW-1185">Reference proteome</keyword>
<dbReference type="AlphaFoldDB" id="A0A2T0RYM4"/>
<evidence type="ECO:0000256" key="1">
    <source>
        <dbReference type="SAM" id="Phobius"/>
    </source>
</evidence>
<keyword evidence="1" id="KW-1133">Transmembrane helix</keyword>
<comment type="caution">
    <text evidence="3">The sequence shown here is derived from an EMBL/GenBank/DDBJ whole genome shotgun (WGS) entry which is preliminary data.</text>
</comment>
<dbReference type="EMBL" id="PVTD01000001">
    <property type="protein sequence ID" value="PRY26133.1"/>
    <property type="molecule type" value="Genomic_DNA"/>
</dbReference>
<name>A0A2T0RYM4_9RHOB</name>
<sequence>MRHVREIAAAMALTIAAGTADASVVGALGNGVGLGSSAGQDFQIGITEDTRVQGWDEAQNVTVASNSVRVDYLLGSNFAHGDSLTGLSTVSPTPQYLPAGTYASDLIRYDPVGAAGSTSGATFTFGGEIIGIIVSNYGSAQLLAASDSVFGLAVAFDTFVPASLPAGTGRRSEDEDRFSVAASGTRITIGAMGARGGHIDEIRVITAAPAPVPVPGAGLLLLGAIGILAARRRKA</sequence>
<evidence type="ECO:0000256" key="2">
    <source>
        <dbReference type="SAM" id="SignalP"/>
    </source>
</evidence>
<keyword evidence="1" id="KW-0472">Membrane</keyword>
<feature type="transmembrane region" description="Helical" evidence="1">
    <location>
        <begin position="212"/>
        <end position="230"/>
    </location>
</feature>
<organism evidence="3 4">
    <name type="scientific">Aliiruegeria haliotis</name>
    <dbReference type="NCBI Taxonomy" id="1280846"/>
    <lineage>
        <taxon>Bacteria</taxon>
        <taxon>Pseudomonadati</taxon>
        <taxon>Pseudomonadota</taxon>
        <taxon>Alphaproteobacteria</taxon>
        <taxon>Rhodobacterales</taxon>
        <taxon>Roseobacteraceae</taxon>
        <taxon>Aliiruegeria</taxon>
    </lineage>
</organism>
<gene>
    <name evidence="3" type="ORF">CLV78_101227</name>
</gene>
<keyword evidence="2" id="KW-0732">Signal</keyword>
<evidence type="ECO:0000313" key="4">
    <source>
        <dbReference type="Proteomes" id="UP000239480"/>
    </source>
</evidence>
<feature type="chain" id="PRO_5015759382" evidence="2">
    <location>
        <begin position="23"/>
        <end position="235"/>
    </location>
</feature>
<dbReference type="Proteomes" id="UP000239480">
    <property type="component" value="Unassembled WGS sequence"/>
</dbReference>
<feature type="signal peptide" evidence="2">
    <location>
        <begin position="1"/>
        <end position="22"/>
    </location>
</feature>
<proteinExistence type="predicted"/>
<accession>A0A2T0RYM4</accession>
<keyword evidence="1" id="KW-0812">Transmembrane</keyword>